<organism evidence="3 4">
    <name type="scientific">Kushneria pakistanensis</name>
    <dbReference type="NCBI Taxonomy" id="1508770"/>
    <lineage>
        <taxon>Bacteria</taxon>
        <taxon>Pseudomonadati</taxon>
        <taxon>Pseudomonadota</taxon>
        <taxon>Gammaproteobacteria</taxon>
        <taxon>Oceanospirillales</taxon>
        <taxon>Halomonadaceae</taxon>
        <taxon>Kushneria</taxon>
    </lineage>
</organism>
<dbReference type="InterPro" id="IPR046373">
    <property type="entry name" value="Acyl-CoA_Oxase/DH_mid-dom_sf"/>
</dbReference>
<dbReference type="RefSeq" id="WP_189517394.1">
    <property type="nucleotide sequence ID" value="NZ_BMZM01000002.1"/>
</dbReference>
<keyword evidence="4" id="KW-1185">Reference proteome</keyword>
<evidence type="ECO:0000256" key="1">
    <source>
        <dbReference type="ARBA" id="ARBA00022630"/>
    </source>
</evidence>
<accession>A0ABQ3FIK7</accession>
<evidence type="ECO:0000313" key="3">
    <source>
        <dbReference type="EMBL" id="GHC25936.1"/>
    </source>
</evidence>
<dbReference type="Proteomes" id="UP000604243">
    <property type="component" value="Unassembled WGS sequence"/>
</dbReference>
<evidence type="ECO:0000313" key="4">
    <source>
        <dbReference type="Proteomes" id="UP000604243"/>
    </source>
</evidence>
<dbReference type="InterPro" id="IPR009100">
    <property type="entry name" value="AcylCoA_DH/oxidase_NM_dom_sf"/>
</dbReference>
<name>A0ABQ3FIK7_9GAMM</name>
<protein>
    <submittedName>
        <fullName evidence="3">Acyl-CoA dehydrogenase</fullName>
    </submittedName>
</protein>
<evidence type="ECO:0000259" key="2">
    <source>
        <dbReference type="Pfam" id="PF00441"/>
    </source>
</evidence>
<feature type="domain" description="Acyl-CoA dehydrogenase/oxidase C-terminal" evidence="2">
    <location>
        <begin position="194"/>
        <end position="312"/>
    </location>
</feature>
<dbReference type="InterPro" id="IPR009075">
    <property type="entry name" value="AcylCo_DH/oxidase_C"/>
</dbReference>
<dbReference type="SUPFAM" id="SSF56645">
    <property type="entry name" value="Acyl-CoA dehydrogenase NM domain-like"/>
    <property type="match status" value="1"/>
</dbReference>
<dbReference type="EMBL" id="BMZM01000002">
    <property type="protein sequence ID" value="GHC25936.1"/>
    <property type="molecule type" value="Genomic_DNA"/>
</dbReference>
<dbReference type="Pfam" id="PF00441">
    <property type="entry name" value="Acyl-CoA_dh_1"/>
    <property type="match status" value="1"/>
</dbReference>
<dbReference type="Gene3D" id="2.40.110.10">
    <property type="entry name" value="Butyryl-CoA Dehydrogenase, subunit A, domain 2"/>
    <property type="match status" value="1"/>
</dbReference>
<comment type="caution">
    <text evidence="3">The sequence shown here is derived from an EMBL/GenBank/DDBJ whole genome shotgun (WGS) entry which is preliminary data.</text>
</comment>
<sequence>MAASLPRRLDEALACHDSPAERIDALAAPLDQLIALRPLPLPGSGDTLLRWHALYRVAGCDLALIKLYEGHEDALAIMAELGITPEAPTHARWAMWAAEPPQARVHVSGGDTQQVTLHGTKAWCSGAPIVSHALMTVWQGDQQRLAAVALDQPGVTVTDRGWQAVGMQATASVDVDFDNARATLVGPPNAYLDRPGFWQGGAGIAACWLGGAHALARTLQAKAANRHDDALMMAHLGHVDVALHAGLAGLREAAAAIDAAPHEDSQALTLRTRALVEQSVEQIITHCGRALGAGPFCRDHHFAHMMADLPVYLRQSHAERDLAALGRLCNAPDSEWLL</sequence>
<keyword evidence="1" id="KW-0285">Flavoprotein</keyword>
<reference evidence="4" key="1">
    <citation type="journal article" date="2019" name="Int. J. Syst. Evol. Microbiol.">
        <title>The Global Catalogue of Microorganisms (GCM) 10K type strain sequencing project: providing services to taxonomists for standard genome sequencing and annotation.</title>
        <authorList>
            <consortium name="The Broad Institute Genomics Platform"/>
            <consortium name="The Broad Institute Genome Sequencing Center for Infectious Disease"/>
            <person name="Wu L."/>
            <person name="Ma J."/>
        </authorList>
    </citation>
    <scope>NUCLEOTIDE SEQUENCE [LARGE SCALE GENOMIC DNA]</scope>
    <source>
        <strain evidence="4">KCTC 42082</strain>
    </source>
</reference>
<proteinExistence type="predicted"/>
<gene>
    <name evidence="3" type="ORF">GCM10010082_18720</name>
</gene>